<keyword evidence="2" id="KW-1185">Reference proteome</keyword>
<sequence length="51" mass="6251">MSYCHRPMDEALGRDRWKYKPCLTTDIMDLCYQRRELSHEKYTSIDSRTYS</sequence>
<evidence type="ECO:0000313" key="2">
    <source>
        <dbReference type="Proteomes" id="UP000828390"/>
    </source>
</evidence>
<evidence type="ECO:0000313" key="1">
    <source>
        <dbReference type="EMBL" id="KAH3842014.1"/>
    </source>
</evidence>
<name>A0A9D4KM61_DREPO</name>
<protein>
    <submittedName>
        <fullName evidence="1">Uncharacterized protein</fullName>
    </submittedName>
</protein>
<reference evidence="1" key="1">
    <citation type="journal article" date="2019" name="bioRxiv">
        <title>The Genome of the Zebra Mussel, Dreissena polymorpha: A Resource for Invasive Species Research.</title>
        <authorList>
            <person name="McCartney M.A."/>
            <person name="Auch B."/>
            <person name="Kono T."/>
            <person name="Mallez S."/>
            <person name="Zhang Y."/>
            <person name="Obille A."/>
            <person name="Becker A."/>
            <person name="Abrahante J.E."/>
            <person name="Garbe J."/>
            <person name="Badalamenti J.P."/>
            <person name="Herman A."/>
            <person name="Mangelson H."/>
            <person name="Liachko I."/>
            <person name="Sullivan S."/>
            <person name="Sone E.D."/>
            <person name="Koren S."/>
            <person name="Silverstein K.A.T."/>
            <person name="Beckman K.B."/>
            <person name="Gohl D.M."/>
        </authorList>
    </citation>
    <scope>NUCLEOTIDE SEQUENCE</scope>
    <source>
        <strain evidence="1">Duluth1</strain>
        <tissue evidence="1">Whole animal</tissue>
    </source>
</reference>
<dbReference type="EMBL" id="JAIWYP010000004">
    <property type="protein sequence ID" value="KAH3842014.1"/>
    <property type="molecule type" value="Genomic_DNA"/>
</dbReference>
<reference evidence="1" key="2">
    <citation type="submission" date="2020-11" db="EMBL/GenBank/DDBJ databases">
        <authorList>
            <person name="McCartney M.A."/>
            <person name="Auch B."/>
            <person name="Kono T."/>
            <person name="Mallez S."/>
            <person name="Becker A."/>
            <person name="Gohl D.M."/>
            <person name="Silverstein K.A.T."/>
            <person name="Koren S."/>
            <person name="Bechman K.B."/>
            <person name="Herman A."/>
            <person name="Abrahante J.E."/>
            <person name="Garbe J."/>
        </authorList>
    </citation>
    <scope>NUCLEOTIDE SEQUENCE</scope>
    <source>
        <strain evidence="1">Duluth1</strain>
        <tissue evidence="1">Whole animal</tissue>
    </source>
</reference>
<comment type="caution">
    <text evidence="1">The sequence shown here is derived from an EMBL/GenBank/DDBJ whole genome shotgun (WGS) entry which is preliminary data.</text>
</comment>
<dbReference type="Proteomes" id="UP000828390">
    <property type="component" value="Unassembled WGS sequence"/>
</dbReference>
<dbReference type="AlphaFoldDB" id="A0A9D4KM61"/>
<organism evidence="1 2">
    <name type="scientific">Dreissena polymorpha</name>
    <name type="common">Zebra mussel</name>
    <name type="synonym">Mytilus polymorpha</name>
    <dbReference type="NCBI Taxonomy" id="45954"/>
    <lineage>
        <taxon>Eukaryota</taxon>
        <taxon>Metazoa</taxon>
        <taxon>Spiralia</taxon>
        <taxon>Lophotrochozoa</taxon>
        <taxon>Mollusca</taxon>
        <taxon>Bivalvia</taxon>
        <taxon>Autobranchia</taxon>
        <taxon>Heteroconchia</taxon>
        <taxon>Euheterodonta</taxon>
        <taxon>Imparidentia</taxon>
        <taxon>Neoheterodontei</taxon>
        <taxon>Myida</taxon>
        <taxon>Dreissenoidea</taxon>
        <taxon>Dreissenidae</taxon>
        <taxon>Dreissena</taxon>
    </lineage>
</organism>
<accession>A0A9D4KM61</accession>
<proteinExistence type="predicted"/>
<gene>
    <name evidence="1" type="ORF">DPMN_115502</name>
</gene>